<sequence>MGLFDHLFKSKAPAGEEKVVGHALEGDAKPTEGGPRTPTPQKADPSAFLHPKNYVPRGAPGLTPAPRSGISKPADRKPVVASTVAPPPAADEIVLTLGDVLSRIPTQLLKPGMHDPKRELRFKINDLSSDIARGRAAVPLSRISQLAPEIFAKQVGPHEDMEIRLPLQKLVEQIGLLRSQPKTSVVEKVELPAIAASAPPAAKPVVPIEVQVEATRVEPVAAVPTPVVVPMGTESVVRVVTPPPPQAPPIVLAEPVAVQKPIELKAVVEQAPAAPVILGPPPAVQMTPVSVTPEPPVITPIPVPVSVPEPTPLPPSLAEVKVAVKPIEPPVVFENGEIYVPVAPAPPAPALVSSVPLAPTPPLASAAPVGPPPVVIEPPKVAEPQKIVIDWGTDVPAKAGEHVDSGTPEIEIEQPLESSGDAPKLAPIESPDIDPDEEKIHLSLAAILKQCPREIIVSELPQVDDSVRITLPFAPIDRQLIKGHVEISALRFIVALPEIYHKYFIAKVGVKVPIPLEEVFQNLPSPKQELTPVNPTPPPVVLAPAAPPAPVIPAPPIAEVAPAPKAEEPVVPPALPAPAVAAVEPKPEEAPKLGDAKAVESSTPPIAVEPPPLPVVPAVAEEEAAPDLATETVLPAADLPERLTAEQATMPSVPPAVEVTPTPVEPPPIPAVAATAASEPPPVALAAEFTPPPLPVQPSAVNAAPSSDAPARLVLQPPVFRPHFVPPPIFGFTPSSSPAPEPEQPAKVEPPSVLAGLAESPAAAATPANAATAPGTVSVVAKEETAAASAREVTSPAVAHETGVTPAESTPTAMPSDSEPSAELIALADEHNAPDIAHFSDEPVPFADLAESLAHETTYAPALAEVVHVDIPGAEPSAPKASAEASGKAAPEKPAGEEEHRELPIVEGLAVTAVAATIAEHVPLNFRETVAPIEEPKASESTGPHAGTPAPVELKAEEPVAAAEEVPAPAAVPTEEEPTASTPTEPSAAATPPPPPHPLFPLPKIPAAPVHVEVLPPPSLPLRRFDQDAVQALFMTEETLDLPKISHLAAALPGVYACVIATRDQASTGGTLPDGFDLAALLGLAPRVGEAAGRMPIGQLKHFTLYGDAYSVSFFERNGLSLCAVHRPRSFVPGVREKLVALADELSR</sequence>
<reference evidence="2 3" key="1">
    <citation type="journal article" date="2011" name="J. Bacteriol.">
        <title>Genome sequence of Chthoniobacter flavus Ellin428, an aerobic heterotrophic soil bacterium.</title>
        <authorList>
            <person name="Kant R."/>
            <person name="van Passel M.W."/>
            <person name="Palva A."/>
            <person name="Lucas S."/>
            <person name="Lapidus A."/>
            <person name="Glavina Del Rio T."/>
            <person name="Dalin E."/>
            <person name="Tice H."/>
            <person name="Bruce D."/>
            <person name="Goodwin L."/>
            <person name="Pitluck S."/>
            <person name="Larimer F.W."/>
            <person name="Land M.L."/>
            <person name="Hauser L."/>
            <person name="Sangwan P."/>
            <person name="de Vos W.M."/>
            <person name="Janssen P.H."/>
            <person name="Smidt H."/>
        </authorList>
    </citation>
    <scope>NUCLEOTIDE SEQUENCE [LARGE SCALE GENOMIC DNA]</scope>
    <source>
        <strain evidence="2 3">Ellin428</strain>
    </source>
</reference>
<dbReference type="InParanoid" id="B4CVB6"/>
<feature type="region of interest" description="Disordered" evidence="1">
    <location>
        <begin position="874"/>
        <end position="903"/>
    </location>
</feature>
<dbReference type="AlphaFoldDB" id="B4CVB6"/>
<evidence type="ECO:0000313" key="3">
    <source>
        <dbReference type="Proteomes" id="UP000005824"/>
    </source>
</evidence>
<evidence type="ECO:0000256" key="1">
    <source>
        <dbReference type="SAM" id="MobiDB-lite"/>
    </source>
</evidence>
<name>B4CVB6_9BACT</name>
<organism evidence="2 3">
    <name type="scientific">Chthoniobacter flavus Ellin428</name>
    <dbReference type="NCBI Taxonomy" id="497964"/>
    <lineage>
        <taxon>Bacteria</taxon>
        <taxon>Pseudomonadati</taxon>
        <taxon>Verrucomicrobiota</taxon>
        <taxon>Spartobacteria</taxon>
        <taxon>Chthoniobacterales</taxon>
        <taxon>Chthoniobacteraceae</taxon>
        <taxon>Chthoniobacter</taxon>
    </lineage>
</organism>
<accession>B4CVB6</accession>
<feature type="compositionally biased region" description="Basic and acidic residues" evidence="1">
    <location>
        <begin position="14"/>
        <end position="30"/>
    </location>
</feature>
<dbReference type="Proteomes" id="UP000005824">
    <property type="component" value="Unassembled WGS sequence"/>
</dbReference>
<feature type="compositionally biased region" description="Low complexity" evidence="1">
    <location>
        <begin position="874"/>
        <end position="889"/>
    </location>
</feature>
<feature type="region of interest" description="Disordered" evidence="1">
    <location>
        <begin position="959"/>
        <end position="1002"/>
    </location>
</feature>
<feature type="compositionally biased region" description="Low complexity" evidence="1">
    <location>
        <begin position="959"/>
        <end position="990"/>
    </location>
</feature>
<dbReference type="EMBL" id="ABVL01000002">
    <property type="protein sequence ID" value="EDY21358.1"/>
    <property type="molecule type" value="Genomic_DNA"/>
</dbReference>
<gene>
    <name evidence="2" type="ORF">CfE428DRAFT_0603</name>
</gene>
<feature type="region of interest" description="Disordered" evidence="1">
    <location>
        <begin position="1"/>
        <end position="84"/>
    </location>
</feature>
<proteinExistence type="predicted"/>
<feature type="compositionally biased region" description="Pro residues" evidence="1">
    <location>
        <begin position="991"/>
        <end position="1002"/>
    </location>
</feature>
<feature type="compositionally biased region" description="Basic and acidic residues" evidence="1">
    <location>
        <begin position="890"/>
        <end position="903"/>
    </location>
</feature>
<comment type="caution">
    <text evidence="2">The sequence shown here is derived from an EMBL/GenBank/DDBJ whole genome shotgun (WGS) entry which is preliminary data.</text>
</comment>
<dbReference type="RefSeq" id="WP_006977930.1">
    <property type="nucleotide sequence ID" value="NZ_ABVL01000002.1"/>
</dbReference>
<evidence type="ECO:0000313" key="2">
    <source>
        <dbReference type="EMBL" id="EDY21358.1"/>
    </source>
</evidence>
<protein>
    <submittedName>
        <fullName evidence="2">Uncharacterized protein</fullName>
    </submittedName>
</protein>
<feature type="compositionally biased region" description="Polar residues" evidence="1">
    <location>
        <begin position="807"/>
        <end position="818"/>
    </location>
</feature>
<keyword evidence="3" id="KW-1185">Reference proteome</keyword>
<dbReference type="STRING" id="497964.CfE428DRAFT_0603"/>
<feature type="region of interest" description="Disordered" evidence="1">
    <location>
        <begin position="414"/>
        <end position="433"/>
    </location>
</feature>
<feature type="region of interest" description="Disordered" evidence="1">
    <location>
        <begin position="585"/>
        <end position="613"/>
    </location>
</feature>
<feature type="region of interest" description="Disordered" evidence="1">
    <location>
        <begin position="731"/>
        <end position="750"/>
    </location>
</feature>
<feature type="compositionally biased region" description="Basic and acidic residues" evidence="1">
    <location>
        <begin position="585"/>
        <end position="598"/>
    </location>
</feature>
<feature type="region of interest" description="Disordered" evidence="1">
    <location>
        <begin position="788"/>
        <end position="818"/>
    </location>
</feature>